<dbReference type="InterPro" id="IPR019775">
    <property type="entry name" value="WD40_repeat_CS"/>
</dbReference>
<evidence type="ECO:0000256" key="1">
    <source>
        <dbReference type="ARBA" id="ARBA00022574"/>
    </source>
</evidence>
<dbReference type="Pfam" id="PF13191">
    <property type="entry name" value="AAA_16"/>
    <property type="match status" value="1"/>
</dbReference>
<feature type="domain" description="Orc1-like AAA ATPase" evidence="5">
    <location>
        <begin position="279"/>
        <end position="402"/>
    </location>
</feature>
<sequence length="857" mass="92974">MAAQGRRFLIAMGVAVYADAAIDDLPGVRQDVERVRELLEPMDYTAVLPELAADPDKSLVEGIEDWVLETDLSSRDTVILYFAGHGVKAADRHYLLCANSRPGRYTSALASEDLCRPLMTSPVGHLLVALDTCYAGAGTDEIARLAAELASSQRGEAGRWMMAAARGKERACENAFVEALASVLDQPRAGAHQEYLGVREVTERINEYFRDKHPSQHARHSTIDSDGHDPFFHNKAHIRGLPADDLDVDTLTRLRRQTRGHFDARGRGVENASDRGDYFTGRTAALTALASWLSAPRHDRKARVITGDPGSGKSSLLGRLLMLTDADHPARATASAQALPPEGLAVVRLHARRVALEDLATDLSAALGLSTDSDRDELLAAMGERTKPIVIVVDALDEAGTAGDAIEGNRIARELLQPLSTLSAIRLIVGTRRPLLPALGRAIVTLDLDEPEHITSQDVTDYACTLLLDAQDLDSRSPYAGRPGEASEVAKGIAARAGKSFLVTRMTARALVHGQITVDTTCPGWEAELPSDAGQAFAAYLERFGSDRPKVERLLRPLAYAQGAGLPWSTIWAPLSEALSEVPCPQEDLRWLHEHAGAYIVETSTPNGSAYRLFHETMAEHLRERSDDAAAHQVITTALLARVPRDPRTGLRDWPAAHQYVRDHLATHAAAADSLDRVLHDSEFLIHGTPTHLLRALHAVHTDEGRLRRAIYRASGPVHSSASPQQRRDILAIDATRYAETALALELSKERPWRPQWATGVLVHPALHSILSDRGSVDAVACTVIDGRAHAVTGGSDEDVRVWDLVDGSLRATLSGHTDWIHAVACTVIDGRAHAVTGGSDDGEVRVWDLVDGSLRA</sequence>
<dbReference type="InterPro" id="IPR001680">
    <property type="entry name" value="WD40_rpt"/>
</dbReference>
<dbReference type="SUPFAM" id="SSF52540">
    <property type="entry name" value="P-loop containing nucleoside triphosphate hydrolases"/>
    <property type="match status" value="1"/>
</dbReference>
<evidence type="ECO:0000256" key="2">
    <source>
        <dbReference type="ARBA" id="ARBA00022737"/>
    </source>
</evidence>
<dbReference type="Gene3D" id="3.40.50.1460">
    <property type="match status" value="1"/>
</dbReference>
<dbReference type="GO" id="GO:0004197">
    <property type="term" value="F:cysteine-type endopeptidase activity"/>
    <property type="evidence" value="ECO:0007669"/>
    <property type="project" value="InterPro"/>
</dbReference>
<dbReference type="SMART" id="SM00320">
    <property type="entry name" value="WD40"/>
    <property type="match status" value="2"/>
</dbReference>
<protein>
    <submittedName>
        <fullName evidence="6">Uncharacterized protein</fullName>
    </submittedName>
</protein>
<dbReference type="InterPro" id="IPR036322">
    <property type="entry name" value="WD40_repeat_dom_sf"/>
</dbReference>
<dbReference type="PROSITE" id="PS50294">
    <property type="entry name" value="WD_REPEATS_REGION"/>
    <property type="match status" value="1"/>
</dbReference>
<dbReference type="SUPFAM" id="SSF52129">
    <property type="entry name" value="Caspase-like"/>
    <property type="match status" value="1"/>
</dbReference>
<keyword evidence="2" id="KW-0677">Repeat</keyword>
<evidence type="ECO:0000256" key="3">
    <source>
        <dbReference type="PROSITE-ProRule" id="PRU00221"/>
    </source>
</evidence>
<keyword evidence="7" id="KW-1185">Reference proteome</keyword>
<keyword evidence="1 3" id="KW-0853">WD repeat</keyword>
<feature type="repeat" description="WD" evidence="3">
    <location>
        <begin position="792"/>
        <end position="813"/>
    </location>
</feature>
<evidence type="ECO:0000313" key="6">
    <source>
        <dbReference type="EMBL" id="OEV10515.1"/>
    </source>
</evidence>
<evidence type="ECO:0000259" key="4">
    <source>
        <dbReference type="Pfam" id="PF00656"/>
    </source>
</evidence>
<dbReference type="SUPFAM" id="SSF50978">
    <property type="entry name" value="WD40 repeat-like"/>
    <property type="match status" value="1"/>
</dbReference>
<evidence type="ECO:0000259" key="5">
    <source>
        <dbReference type="Pfam" id="PF13191"/>
    </source>
</evidence>
<gene>
    <name evidence="6" type="ORF">AN218_17345</name>
</gene>
<feature type="non-terminal residue" evidence="6">
    <location>
        <position position="857"/>
    </location>
</feature>
<dbReference type="RefSeq" id="WP_171908706.1">
    <property type="nucleotide sequence ID" value="NZ_LJGW01000293.1"/>
</dbReference>
<feature type="repeat" description="WD" evidence="3">
    <location>
        <begin position="814"/>
        <end position="857"/>
    </location>
</feature>
<dbReference type="GO" id="GO:0006508">
    <property type="term" value="P:proteolysis"/>
    <property type="evidence" value="ECO:0007669"/>
    <property type="project" value="InterPro"/>
</dbReference>
<dbReference type="InterPro" id="IPR015943">
    <property type="entry name" value="WD40/YVTN_repeat-like_dom_sf"/>
</dbReference>
<dbReference type="PANTHER" id="PTHR19848:SF8">
    <property type="entry name" value="F-BOX AND WD REPEAT DOMAIN CONTAINING 7"/>
    <property type="match status" value="1"/>
</dbReference>
<dbReference type="Pfam" id="PF00656">
    <property type="entry name" value="Peptidase_C14"/>
    <property type="match status" value="1"/>
</dbReference>
<organism evidence="6 7">
    <name type="scientific">Streptomyces nanshensis</name>
    <dbReference type="NCBI Taxonomy" id="518642"/>
    <lineage>
        <taxon>Bacteria</taxon>
        <taxon>Bacillati</taxon>
        <taxon>Actinomycetota</taxon>
        <taxon>Actinomycetes</taxon>
        <taxon>Kitasatosporales</taxon>
        <taxon>Streptomycetaceae</taxon>
        <taxon>Streptomyces</taxon>
    </lineage>
</organism>
<dbReference type="PROSITE" id="PS50082">
    <property type="entry name" value="WD_REPEATS_2"/>
    <property type="match status" value="2"/>
</dbReference>
<feature type="domain" description="Peptidase C14 caspase" evidence="4">
    <location>
        <begin position="12"/>
        <end position="189"/>
    </location>
</feature>
<reference evidence="6 7" key="1">
    <citation type="journal article" date="2016" name="Front. Microbiol.">
        <title>Comparative Genomics Analysis of Streptomyces Species Reveals Their Adaptation to the Marine Environment and Their Diversity at the Genomic Level.</title>
        <authorList>
            <person name="Tian X."/>
            <person name="Zhang Z."/>
            <person name="Yang T."/>
            <person name="Chen M."/>
            <person name="Li J."/>
            <person name="Chen F."/>
            <person name="Yang J."/>
            <person name="Li W."/>
            <person name="Zhang B."/>
            <person name="Zhang Z."/>
            <person name="Wu J."/>
            <person name="Zhang C."/>
            <person name="Long L."/>
            <person name="Xiao J."/>
        </authorList>
    </citation>
    <scope>NUCLEOTIDE SEQUENCE [LARGE SCALE GENOMIC DNA]</scope>
    <source>
        <strain evidence="6 7">SCSIO 10429</strain>
    </source>
</reference>
<dbReference type="EMBL" id="LJGW01000293">
    <property type="protein sequence ID" value="OEV10515.1"/>
    <property type="molecule type" value="Genomic_DNA"/>
</dbReference>
<name>A0A1E7L2U4_9ACTN</name>
<proteinExistence type="predicted"/>
<dbReference type="InterPro" id="IPR029030">
    <property type="entry name" value="Caspase-like_dom_sf"/>
</dbReference>
<dbReference type="Proteomes" id="UP000176005">
    <property type="component" value="Unassembled WGS sequence"/>
</dbReference>
<dbReference type="Gene3D" id="2.130.10.10">
    <property type="entry name" value="YVTN repeat-like/Quinoprotein amine dehydrogenase"/>
    <property type="match status" value="1"/>
</dbReference>
<accession>A0A1E7L2U4</accession>
<dbReference type="Gene3D" id="3.40.50.300">
    <property type="entry name" value="P-loop containing nucleotide triphosphate hydrolases"/>
    <property type="match status" value="1"/>
</dbReference>
<dbReference type="InterPro" id="IPR027417">
    <property type="entry name" value="P-loop_NTPase"/>
</dbReference>
<dbReference type="AlphaFoldDB" id="A0A1E7L2U4"/>
<dbReference type="InterPro" id="IPR011600">
    <property type="entry name" value="Pept_C14_caspase"/>
</dbReference>
<dbReference type="PROSITE" id="PS00678">
    <property type="entry name" value="WD_REPEATS_1"/>
    <property type="match status" value="1"/>
</dbReference>
<dbReference type="InterPro" id="IPR041664">
    <property type="entry name" value="AAA_16"/>
</dbReference>
<dbReference type="PANTHER" id="PTHR19848">
    <property type="entry name" value="WD40 REPEAT PROTEIN"/>
    <property type="match status" value="1"/>
</dbReference>
<evidence type="ECO:0000313" key="7">
    <source>
        <dbReference type="Proteomes" id="UP000176005"/>
    </source>
</evidence>
<comment type="caution">
    <text evidence="6">The sequence shown here is derived from an EMBL/GenBank/DDBJ whole genome shotgun (WGS) entry which is preliminary data.</text>
</comment>